<feature type="non-terminal residue" evidence="1">
    <location>
        <position position="1"/>
    </location>
</feature>
<dbReference type="OrthoDB" id="2267950at2759"/>
<keyword evidence="2" id="KW-1185">Reference proteome</keyword>
<reference evidence="1 2" key="1">
    <citation type="submission" date="2016-07" db="EMBL/GenBank/DDBJ databases">
        <title>Pervasive Adenine N6-methylation of Active Genes in Fungi.</title>
        <authorList>
            <consortium name="DOE Joint Genome Institute"/>
            <person name="Mondo S.J."/>
            <person name="Dannebaum R.O."/>
            <person name="Kuo R.C."/>
            <person name="Labutti K."/>
            <person name="Haridas S."/>
            <person name="Kuo A."/>
            <person name="Salamov A."/>
            <person name="Ahrendt S.R."/>
            <person name="Lipzen A."/>
            <person name="Sullivan W."/>
            <person name="Andreopoulos W.B."/>
            <person name="Clum A."/>
            <person name="Lindquist E."/>
            <person name="Daum C."/>
            <person name="Ramamoorthy G.K."/>
            <person name="Gryganskyi A."/>
            <person name="Culley D."/>
            <person name="Magnuson J.K."/>
            <person name="James T.Y."/>
            <person name="O'Malley M.A."/>
            <person name="Stajich J.E."/>
            <person name="Spatafora J.W."/>
            <person name="Visel A."/>
            <person name="Grigoriev I.V."/>
        </authorList>
    </citation>
    <scope>NUCLEOTIDE SEQUENCE [LARGE SCALE GENOMIC DNA]</scope>
    <source>
        <strain evidence="1 2">NRRL 3301</strain>
    </source>
</reference>
<dbReference type="AlphaFoldDB" id="A0A1X2GNM9"/>
<comment type="caution">
    <text evidence="1">The sequence shown here is derived from an EMBL/GenBank/DDBJ whole genome shotgun (WGS) entry which is preliminary data.</text>
</comment>
<organism evidence="1 2">
    <name type="scientific">Hesseltinella vesiculosa</name>
    <dbReference type="NCBI Taxonomy" id="101127"/>
    <lineage>
        <taxon>Eukaryota</taxon>
        <taxon>Fungi</taxon>
        <taxon>Fungi incertae sedis</taxon>
        <taxon>Mucoromycota</taxon>
        <taxon>Mucoromycotina</taxon>
        <taxon>Mucoromycetes</taxon>
        <taxon>Mucorales</taxon>
        <taxon>Cunninghamellaceae</taxon>
        <taxon>Hesseltinella</taxon>
    </lineage>
</organism>
<dbReference type="STRING" id="101127.A0A1X2GNM9"/>
<protein>
    <recommendedName>
        <fullName evidence="3">Fungal-type protein kinase domain-containing protein</fullName>
    </recommendedName>
</protein>
<evidence type="ECO:0000313" key="2">
    <source>
        <dbReference type="Proteomes" id="UP000242146"/>
    </source>
</evidence>
<evidence type="ECO:0008006" key="3">
    <source>
        <dbReference type="Google" id="ProtNLM"/>
    </source>
</evidence>
<dbReference type="Proteomes" id="UP000242146">
    <property type="component" value="Unassembled WGS sequence"/>
</dbReference>
<dbReference type="EMBL" id="MCGT01000007">
    <property type="protein sequence ID" value="ORX58032.1"/>
    <property type="molecule type" value="Genomic_DNA"/>
</dbReference>
<name>A0A1X2GNM9_9FUNG</name>
<proteinExistence type="predicted"/>
<evidence type="ECO:0000313" key="1">
    <source>
        <dbReference type="EMBL" id="ORX58032.1"/>
    </source>
</evidence>
<sequence length="194" mass="21655">GEVASYSTRKTREFNNAVFGNNDERSVGRKIDILMKQGSHDPRALELCSIEMKKSGIGPASVVEQQCKNLRTNATILNNLQSLDPRHKAPYIVGLDWIGSTGNLFALVDLDGIFFAKTIGILHLPKALTDFKCTKDALELIFCFKAFITKIGQSAQSAIEYREELDQFCETIDTSKETSPYPTQHNVFITPTKH</sequence>
<accession>A0A1X2GNM9</accession>
<gene>
    <name evidence="1" type="ORF">DM01DRAFT_1283380</name>
</gene>